<sequence length="263" mass="27463">MNTLELSQPPHQAQNQAQNQAQPKAQRLDGQRVVIIGGTSGIGLSAAIQARALGAHVVIVGRDAQTAQRLAHQHGFEGWRAGDVRSAADIERALTDIPHVDHLVLLAGTFVAGKIREADIGHLQGAFDERIWAAVHAIRALGDRLDKHGSVTLISGVLADRPNAYGTAVLAAASAAMEAFARGLALELAPLRVNTLSPGPIDTPLLARTLGAGRNAYVDALTQQLPLHRLGTAEEAAAGVVFLMTNGFMNGATLHLDGGAALV</sequence>
<dbReference type="Proteomes" id="UP000245754">
    <property type="component" value="Unassembled WGS sequence"/>
</dbReference>
<dbReference type="SUPFAM" id="SSF51735">
    <property type="entry name" value="NAD(P)-binding Rossmann-fold domains"/>
    <property type="match status" value="1"/>
</dbReference>
<feature type="compositionally biased region" description="Low complexity" evidence="3">
    <location>
        <begin position="8"/>
        <end position="25"/>
    </location>
</feature>
<dbReference type="PANTHER" id="PTHR43477:SF1">
    <property type="entry name" value="DIHYDROANTICAPSIN 7-DEHYDROGENASE"/>
    <property type="match status" value="1"/>
</dbReference>
<protein>
    <submittedName>
        <fullName evidence="4">NAD(P)-dependent dehydrogenase (Short-subunit alcohol dehydrogenase family)</fullName>
    </submittedName>
</protein>
<evidence type="ECO:0000256" key="3">
    <source>
        <dbReference type="SAM" id="MobiDB-lite"/>
    </source>
</evidence>
<dbReference type="PRINTS" id="PR00081">
    <property type="entry name" value="GDHRDH"/>
</dbReference>
<evidence type="ECO:0000313" key="5">
    <source>
        <dbReference type="Proteomes" id="UP000245754"/>
    </source>
</evidence>
<dbReference type="Pfam" id="PF13561">
    <property type="entry name" value="adh_short_C2"/>
    <property type="match status" value="1"/>
</dbReference>
<dbReference type="EMBL" id="QGGT01000004">
    <property type="protein sequence ID" value="PWK33357.1"/>
    <property type="molecule type" value="Genomic_DNA"/>
</dbReference>
<dbReference type="InterPro" id="IPR002347">
    <property type="entry name" value="SDR_fam"/>
</dbReference>
<name>A0A316EPV9_9BURK</name>
<accession>A0A316EPV9</accession>
<evidence type="ECO:0000256" key="1">
    <source>
        <dbReference type="ARBA" id="ARBA00006484"/>
    </source>
</evidence>
<evidence type="ECO:0000256" key="2">
    <source>
        <dbReference type="ARBA" id="ARBA00023002"/>
    </source>
</evidence>
<proteinExistence type="inferred from homology"/>
<dbReference type="InterPro" id="IPR051122">
    <property type="entry name" value="SDR_DHRS6-like"/>
</dbReference>
<dbReference type="GO" id="GO:0016491">
    <property type="term" value="F:oxidoreductase activity"/>
    <property type="evidence" value="ECO:0007669"/>
    <property type="project" value="UniProtKB-KW"/>
</dbReference>
<keyword evidence="5" id="KW-1185">Reference proteome</keyword>
<dbReference type="InterPro" id="IPR036291">
    <property type="entry name" value="NAD(P)-bd_dom_sf"/>
</dbReference>
<comment type="caution">
    <text evidence="4">The sequence shown here is derived from an EMBL/GenBank/DDBJ whole genome shotgun (WGS) entry which is preliminary data.</text>
</comment>
<keyword evidence="2" id="KW-0560">Oxidoreductase</keyword>
<dbReference type="PANTHER" id="PTHR43477">
    <property type="entry name" value="DIHYDROANTICAPSIN 7-DEHYDROGENASE"/>
    <property type="match status" value="1"/>
</dbReference>
<dbReference type="AlphaFoldDB" id="A0A316EPV9"/>
<feature type="region of interest" description="Disordered" evidence="3">
    <location>
        <begin position="1"/>
        <end position="25"/>
    </location>
</feature>
<reference evidence="4 5" key="1">
    <citation type="submission" date="2018-05" db="EMBL/GenBank/DDBJ databases">
        <title>Genomic Encyclopedia of Type Strains, Phase IV (KMG-V): Genome sequencing to study the core and pangenomes of soil and plant-associated prokaryotes.</title>
        <authorList>
            <person name="Whitman W."/>
        </authorList>
    </citation>
    <scope>NUCLEOTIDE SEQUENCE [LARGE SCALE GENOMIC DNA]</scope>
    <source>
        <strain evidence="4 5">SLV-132</strain>
    </source>
</reference>
<organism evidence="4 5">
    <name type="scientific">Cupriavidus plantarum</name>
    <dbReference type="NCBI Taxonomy" id="942865"/>
    <lineage>
        <taxon>Bacteria</taxon>
        <taxon>Pseudomonadati</taxon>
        <taxon>Pseudomonadota</taxon>
        <taxon>Betaproteobacteria</taxon>
        <taxon>Burkholderiales</taxon>
        <taxon>Burkholderiaceae</taxon>
        <taxon>Cupriavidus</taxon>
    </lineage>
</organism>
<comment type="similarity">
    <text evidence="1">Belongs to the short-chain dehydrogenases/reductases (SDR) family.</text>
</comment>
<evidence type="ECO:0000313" key="4">
    <source>
        <dbReference type="EMBL" id="PWK33357.1"/>
    </source>
</evidence>
<gene>
    <name evidence="4" type="ORF">C7419_10430</name>
</gene>
<dbReference type="Gene3D" id="3.40.50.720">
    <property type="entry name" value="NAD(P)-binding Rossmann-like Domain"/>
    <property type="match status" value="1"/>
</dbReference>
<dbReference type="CDD" id="cd05233">
    <property type="entry name" value="SDR_c"/>
    <property type="match status" value="1"/>
</dbReference>